<dbReference type="PROSITE" id="PS51186">
    <property type="entry name" value="GNAT"/>
    <property type="match status" value="1"/>
</dbReference>
<feature type="domain" description="N-acetyltransferase" evidence="1">
    <location>
        <begin position="15"/>
        <end position="167"/>
    </location>
</feature>
<evidence type="ECO:0000313" key="2">
    <source>
        <dbReference type="EMBL" id="GER90984.1"/>
    </source>
</evidence>
<sequence>MHVRSSRLVWIPLTARLIRLALNDRAEFARTLEATVPADWPGNDFAPILPLLLNGLERDPQPEVWDGAIMLEGQEPVLIGSMGLKGGPDDEGTVDIGYDIVPAYQNHGYATEMACALVDWAFERGDVQKVIADCLPDNQGSIRVLQKLGMQEIGLEGGLLRWSLTKQQWHVIEKQS</sequence>
<comment type="caution">
    <text evidence="2">The sequence shown here is derived from an EMBL/GenBank/DDBJ whole genome shotgun (WGS) entry which is preliminary data.</text>
</comment>
<name>A0A5J4KNQ1_9CHLR</name>
<keyword evidence="3" id="KW-1185">Reference proteome</keyword>
<dbReference type="CDD" id="cd04301">
    <property type="entry name" value="NAT_SF"/>
    <property type="match status" value="1"/>
</dbReference>
<organism evidence="2 3">
    <name type="scientific">Dictyobacter vulcani</name>
    <dbReference type="NCBI Taxonomy" id="2607529"/>
    <lineage>
        <taxon>Bacteria</taxon>
        <taxon>Bacillati</taxon>
        <taxon>Chloroflexota</taxon>
        <taxon>Ktedonobacteria</taxon>
        <taxon>Ktedonobacterales</taxon>
        <taxon>Dictyobacteraceae</taxon>
        <taxon>Dictyobacter</taxon>
    </lineage>
</organism>
<dbReference type="InterPro" id="IPR016181">
    <property type="entry name" value="Acyl_CoA_acyltransferase"/>
</dbReference>
<dbReference type="EMBL" id="BKZW01000003">
    <property type="protein sequence ID" value="GER90984.1"/>
    <property type="molecule type" value="Genomic_DNA"/>
</dbReference>
<dbReference type="AlphaFoldDB" id="A0A5J4KNQ1"/>
<proteinExistence type="predicted"/>
<dbReference type="RefSeq" id="WP_151758686.1">
    <property type="nucleotide sequence ID" value="NZ_BKZW01000003.1"/>
</dbReference>
<gene>
    <name evidence="2" type="ORF">KDW_51460</name>
</gene>
<dbReference type="Pfam" id="PF13302">
    <property type="entry name" value="Acetyltransf_3"/>
    <property type="match status" value="1"/>
</dbReference>
<evidence type="ECO:0000313" key="3">
    <source>
        <dbReference type="Proteomes" id="UP000326912"/>
    </source>
</evidence>
<reference evidence="2 3" key="1">
    <citation type="submission" date="2019-10" db="EMBL/GenBank/DDBJ databases">
        <title>Dictyobacter vulcani sp. nov., within the class Ktedonobacteria, isolated from soil of volcanic Mt. Zao.</title>
        <authorList>
            <person name="Zheng Y."/>
            <person name="Wang C.M."/>
            <person name="Sakai Y."/>
            <person name="Abe K."/>
            <person name="Yokota A."/>
            <person name="Yabe S."/>
        </authorList>
    </citation>
    <scope>NUCLEOTIDE SEQUENCE [LARGE SCALE GENOMIC DNA]</scope>
    <source>
        <strain evidence="2 3">W12</strain>
    </source>
</reference>
<dbReference type="PANTHER" id="PTHR43792:SF13">
    <property type="entry name" value="ACETYLTRANSFERASE"/>
    <property type="match status" value="1"/>
</dbReference>
<dbReference type="GO" id="GO:0016747">
    <property type="term" value="F:acyltransferase activity, transferring groups other than amino-acyl groups"/>
    <property type="evidence" value="ECO:0007669"/>
    <property type="project" value="InterPro"/>
</dbReference>
<dbReference type="Proteomes" id="UP000326912">
    <property type="component" value="Unassembled WGS sequence"/>
</dbReference>
<dbReference type="InterPro" id="IPR051531">
    <property type="entry name" value="N-acetyltransferase"/>
</dbReference>
<dbReference type="InterPro" id="IPR000182">
    <property type="entry name" value="GNAT_dom"/>
</dbReference>
<protein>
    <recommendedName>
        <fullName evidence="1">N-acetyltransferase domain-containing protein</fullName>
    </recommendedName>
</protein>
<dbReference type="SUPFAM" id="SSF55729">
    <property type="entry name" value="Acyl-CoA N-acyltransferases (Nat)"/>
    <property type="match status" value="1"/>
</dbReference>
<dbReference type="PANTHER" id="PTHR43792">
    <property type="entry name" value="GNAT FAMILY, PUTATIVE (AFU_ORTHOLOGUE AFUA_3G00765)-RELATED-RELATED"/>
    <property type="match status" value="1"/>
</dbReference>
<evidence type="ECO:0000259" key="1">
    <source>
        <dbReference type="PROSITE" id="PS51186"/>
    </source>
</evidence>
<accession>A0A5J4KNQ1</accession>
<dbReference type="Gene3D" id="3.40.630.30">
    <property type="match status" value="1"/>
</dbReference>